<dbReference type="PROSITE" id="PS50889">
    <property type="entry name" value="S4"/>
    <property type="match status" value="1"/>
</dbReference>
<gene>
    <name evidence="7" type="primary">rps4e</name>
    <name evidence="11" type="ordered locus">Metev_0846</name>
</gene>
<dbReference type="AlphaFoldDB" id="D7E8S3"/>
<dbReference type="InterPro" id="IPR013843">
    <property type="entry name" value="Ribosomal_eS4_N"/>
</dbReference>
<sequence length="240" mass="26652">MGKHQKRISIPNSWRVAKKSNKWVTTTSPGPHHKEQSMPISVILRDMLGLVDNRSEAKRVLSQGKVLVDGKPRKDLKFPVGLFDIITIPEMNESYRLLINQKSKLILQKLEESDTNKLCKINDKTTVKSGAIQLNLSDGTNLIGSNDYKAKDSIIITVPDKNIVNHLEYKEGNLAMIVGGKHTGEIGTIKTITKTRGSEANTVEISGQNYDFETIEDYVVVIGEDKPEINLGELGGETNE</sequence>
<dbReference type="GO" id="GO:0019843">
    <property type="term" value="F:rRNA binding"/>
    <property type="evidence" value="ECO:0007669"/>
    <property type="project" value="UniProtKB-KW"/>
</dbReference>
<dbReference type="EMBL" id="CP002069">
    <property type="protein sequence ID" value="ADI73744.1"/>
    <property type="molecule type" value="Genomic_DNA"/>
</dbReference>
<dbReference type="SUPFAM" id="SSF55174">
    <property type="entry name" value="Alpha-L RNA-binding motif"/>
    <property type="match status" value="1"/>
</dbReference>
<dbReference type="Pfam" id="PF00900">
    <property type="entry name" value="Ribosomal_S4e"/>
    <property type="match status" value="1"/>
</dbReference>
<proteinExistence type="inferred from homology"/>
<dbReference type="PROSITE" id="PS00528">
    <property type="entry name" value="RIBOSOMAL_S4E"/>
    <property type="match status" value="1"/>
</dbReference>
<dbReference type="KEGG" id="mev:Metev_0846"/>
<dbReference type="Proteomes" id="UP000000391">
    <property type="component" value="Chromosome"/>
</dbReference>
<dbReference type="HOGENOM" id="CLU_060400_0_0_2"/>
<dbReference type="FunFam" id="3.10.290.10:FF:000002">
    <property type="entry name" value="40S ribosomal protein S4"/>
    <property type="match status" value="1"/>
</dbReference>
<evidence type="ECO:0000256" key="3">
    <source>
        <dbReference type="ARBA" id="ARBA00022884"/>
    </source>
</evidence>
<dbReference type="RefSeq" id="WP_013194312.1">
    <property type="nucleotide sequence ID" value="NC_014253.1"/>
</dbReference>
<keyword evidence="4 7" id="KW-0689">Ribosomal protein</keyword>
<dbReference type="SMART" id="SM00363">
    <property type="entry name" value="S4"/>
    <property type="match status" value="1"/>
</dbReference>
<feature type="domain" description="RNA-binding S4" evidence="9">
    <location>
        <begin position="38"/>
        <end position="102"/>
    </location>
</feature>
<keyword evidence="12" id="KW-1185">Reference proteome</keyword>
<dbReference type="CDD" id="cd00165">
    <property type="entry name" value="S4"/>
    <property type="match status" value="1"/>
</dbReference>
<evidence type="ECO:0000256" key="1">
    <source>
        <dbReference type="ARBA" id="ARBA00007500"/>
    </source>
</evidence>
<dbReference type="PANTHER" id="PTHR11581">
    <property type="entry name" value="30S/40S RIBOSOMAL PROTEIN S4"/>
    <property type="match status" value="1"/>
</dbReference>
<dbReference type="CDD" id="cd06087">
    <property type="entry name" value="KOW_RPS4"/>
    <property type="match status" value="1"/>
</dbReference>
<dbReference type="InterPro" id="IPR036986">
    <property type="entry name" value="S4_RNA-bd_sf"/>
</dbReference>
<dbReference type="NCBIfam" id="NF003312">
    <property type="entry name" value="PRK04313.1"/>
    <property type="match status" value="1"/>
</dbReference>
<evidence type="ECO:0000256" key="7">
    <source>
        <dbReference type="HAMAP-Rule" id="MF_00485"/>
    </source>
</evidence>
<evidence type="ECO:0000256" key="8">
    <source>
        <dbReference type="PROSITE-ProRule" id="PRU00182"/>
    </source>
</evidence>
<dbReference type="Gene3D" id="2.30.30.30">
    <property type="match status" value="1"/>
</dbReference>
<evidence type="ECO:0000256" key="4">
    <source>
        <dbReference type="ARBA" id="ARBA00022980"/>
    </source>
</evidence>
<dbReference type="Gene3D" id="2.40.50.740">
    <property type="match status" value="1"/>
</dbReference>
<comment type="similarity">
    <text evidence="1 7">Belongs to the eukaryotic ribosomal protein eS4 family.</text>
</comment>
<evidence type="ECO:0000259" key="10">
    <source>
        <dbReference type="SMART" id="SM00739"/>
    </source>
</evidence>
<keyword evidence="2 8" id="KW-0699">rRNA-binding</keyword>
<dbReference type="Pfam" id="PF08071">
    <property type="entry name" value="RS4NT"/>
    <property type="match status" value="1"/>
</dbReference>
<dbReference type="PIRSF" id="PIRSF002116">
    <property type="entry name" value="Ribosomal_S4"/>
    <property type="match status" value="1"/>
</dbReference>
<dbReference type="InterPro" id="IPR014722">
    <property type="entry name" value="Rib_uL2_dom2"/>
</dbReference>
<dbReference type="Pfam" id="PF01479">
    <property type="entry name" value="S4"/>
    <property type="match status" value="1"/>
</dbReference>
<dbReference type="STRING" id="644295.Metev_0846"/>
<reference evidence="11 12" key="1">
    <citation type="submission" date="2010-06" db="EMBL/GenBank/DDBJ databases">
        <title>Complete sequence chromosome of Methanohalobium evestigatum Z-7303.</title>
        <authorList>
            <consortium name="US DOE Joint Genome Institute"/>
            <person name="Lucas S."/>
            <person name="Copeland A."/>
            <person name="Lapidus A."/>
            <person name="Cheng J.-F."/>
            <person name="Bruce D."/>
            <person name="Goodwin L."/>
            <person name="Pitluck S."/>
            <person name="Saunders E."/>
            <person name="Detter J.C."/>
            <person name="Han C."/>
            <person name="Tapia R."/>
            <person name="Land M."/>
            <person name="Hauser L."/>
            <person name="Kyrpides N."/>
            <person name="Mikhailova N."/>
            <person name="Sieprawska-Lupa M."/>
            <person name="Whitman W.B."/>
            <person name="Anderson I."/>
            <person name="Woyke T."/>
        </authorList>
    </citation>
    <scope>NUCLEOTIDE SEQUENCE [LARGE SCALE GENOMIC DNA]</scope>
    <source>
        <strain evidence="12">ATCC BAA-1072 / DSM 3721 / NBRC 107634 / OCM 161 / Z-7303</strain>
    </source>
</reference>
<feature type="domain" description="KOW" evidence="10">
    <location>
        <begin position="168"/>
        <end position="195"/>
    </location>
</feature>
<name>D7E8S3_METEZ</name>
<dbReference type="GO" id="GO:0006412">
    <property type="term" value="P:translation"/>
    <property type="evidence" value="ECO:0007669"/>
    <property type="project" value="UniProtKB-UniRule"/>
</dbReference>
<accession>D7E8S3</accession>
<dbReference type="Gene3D" id="3.10.290.10">
    <property type="entry name" value="RNA-binding S4 domain"/>
    <property type="match status" value="1"/>
</dbReference>
<keyword evidence="3 7" id="KW-0694">RNA-binding</keyword>
<dbReference type="PANTHER" id="PTHR11581:SF0">
    <property type="entry name" value="SMALL RIBOSOMAL SUBUNIT PROTEIN ES4"/>
    <property type="match status" value="1"/>
</dbReference>
<dbReference type="GO" id="GO:0003735">
    <property type="term" value="F:structural constituent of ribosome"/>
    <property type="evidence" value="ECO:0007669"/>
    <property type="project" value="InterPro"/>
</dbReference>
<dbReference type="GeneID" id="9346474"/>
<evidence type="ECO:0000313" key="12">
    <source>
        <dbReference type="Proteomes" id="UP000000391"/>
    </source>
</evidence>
<dbReference type="InterPro" id="IPR005824">
    <property type="entry name" value="KOW"/>
</dbReference>
<dbReference type="InterPro" id="IPR018199">
    <property type="entry name" value="Ribosomal_eS4_N_CS"/>
</dbReference>
<evidence type="ECO:0000256" key="5">
    <source>
        <dbReference type="ARBA" id="ARBA00023274"/>
    </source>
</evidence>
<dbReference type="OrthoDB" id="372073at2157"/>
<evidence type="ECO:0000313" key="11">
    <source>
        <dbReference type="EMBL" id="ADI73744.1"/>
    </source>
</evidence>
<evidence type="ECO:0000256" key="2">
    <source>
        <dbReference type="ARBA" id="ARBA00022730"/>
    </source>
</evidence>
<organism evidence="11 12">
    <name type="scientific">Methanohalobium evestigatum (strain ATCC BAA-1072 / DSM 3721 / NBRC 107634 / OCM 161 / Z-7303)</name>
    <dbReference type="NCBI Taxonomy" id="644295"/>
    <lineage>
        <taxon>Archaea</taxon>
        <taxon>Methanobacteriati</taxon>
        <taxon>Methanobacteriota</taxon>
        <taxon>Stenosarchaea group</taxon>
        <taxon>Methanomicrobia</taxon>
        <taxon>Methanosarcinales</taxon>
        <taxon>Methanosarcinaceae</taxon>
        <taxon>Methanohalobium</taxon>
    </lineage>
</organism>
<protein>
    <recommendedName>
        <fullName evidence="6 7">Small ribosomal subunit protein eS4</fullName>
    </recommendedName>
</protein>
<dbReference type="InterPro" id="IPR002942">
    <property type="entry name" value="S4_RNA-bd"/>
</dbReference>
<dbReference type="InterPro" id="IPR000876">
    <property type="entry name" value="Ribosomal_eS4"/>
</dbReference>
<dbReference type="InterPro" id="IPR041982">
    <property type="entry name" value="Ribosomal_eS4_KOW"/>
</dbReference>
<dbReference type="InterPro" id="IPR038237">
    <property type="entry name" value="Ribosomal_eS4_central_sf"/>
</dbReference>
<dbReference type="GO" id="GO:0022627">
    <property type="term" value="C:cytosolic small ribosomal subunit"/>
    <property type="evidence" value="ECO:0007669"/>
    <property type="project" value="TreeGrafter"/>
</dbReference>
<dbReference type="SMART" id="SM00739">
    <property type="entry name" value="KOW"/>
    <property type="match status" value="1"/>
</dbReference>
<evidence type="ECO:0000256" key="6">
    <source>
        <dbReference type="ARBA" id="ARBA00035272"/>
    </source>
</evidence>
<dbReference type="HAMAP" id="MF_00485">
    <property type="entry name" value="Ribosomal_eS4"/>
    <property type="match status" value="1"/>
</dbReference>
<evidence type="ECO:0000259" key="9">
    <source>
        <dbReference type="SMART" id="SM00363"/>
    </source>
</evidence>
<dbReference type="InterPro" id="IPR013845">
    <property type="entry name" value="Ribosomal_eS4_central_region"/>
</dbReference>
<keyword evidence="5 7" id="KW-0687">Ribonucleoprotein</keyword>